<reference evidence="10 11" key="1">
    <citation type="submission" date="2019-01" db="EMBL/GenBank/DDBJ databases">
        <authorList>
            <person name="Chen W.-M."/>
        </authorList>
    </citation>
    <scope>NUCLEOTIDE SEQUENCE [LARGE SCALE GENOMIC DNA]</scope>
    <source>
        <strain evidence="10 11">YBJ-36</strain>
    </source>
</reference>
<keyword evidence="5 6" id="KW-0408">Iron</keyword>
<keyword evidence="2 6" id="KW-0349">Heme</keyword>
<organism evidence="10 11">
    <name type="scientific">Mucilaginibacter limnophilus</name>
    <dbReference type="NCBI Taxonomy" id="1932778"/>
    <lineage>
        <taxon>Bacteria</taxon>
        <taxon>Pseudomonadati</taxon>
        <taxon>Bacteroidota</taxon>
        <taxon>Sphingobacteriia</taxon>
        <taxon>Sphingobacteriales</taxon>
        <taxon>Sphingobacteriaceae</taxon>
        <taxon>Mucilaginibacter</taxon>
    </lineage>
</organism>
<dbReference type="Pfam" id="PF00034">
    <property type="entry name" value="Cytochrom_C"/>
    <property type="match status" value="1"/>
</dbReference>
<evidence type="ECO:0000259" key="8">
    <source>
        <dbReference type="PROSITE" id="PS50093"/>
    </source>
</evidence>
<dbReference type="SMART" id="SM00089">
    <property type="entry name" value="PKD"/>
    <property type="match status" value="1"/>
</dbReference>
<feature type="binding site" description="covalent" evidence="6">
    <location>
        <position position="666"/>
    </location>
    <ligand>
        <name>heme c</name>
        <dbReference type="ChEBI" id="CHEBI:61717"/>
    </ligand>
</feature>
<evidence type="ECO:0000256" key="6">
    <source>
        <dbReference type="PIRSR" id="PIRSR602324-1"/>
    </source>
</evidence>
<dbReference type="Pfam" id="PF03422">
    <property type="entry name" value="CBM_6"/>
    <property type="match status" value="1"/>
</dbReference>
<dbReference type="InterPro" id="IPR036909">
    <property type="entry name" value="Cyt_c-like_dom_sf"/>
</dbReference>
<dbReference type="InterPro" id="IPR012938">
    <property type="entry name" value="Glc/Sorbosone_DH"/>
</dbReference>
<dbReference type="GO" id="GO:0005506">
    <property type="term" value="F:iron ion binding"/>
    <property type="evidence" value="ECO:0007669"/>
    <property type="project" value="InterPro"/>
</dbReference>
<evidence type="ECO:0000259" key="9">
    <source>
        <dbReference type="PROSITE" id="PS51007"/>
    </source>
</evidence>
<evidence type="ECO:0000313" key="11">
    <source>
        <dbReference type="Proteomes" id="UP000282759"/>
    </source>
</evidence>
<dbReference type="InterPro" id="IPR011041">
    <property type="entry name" value="Quinoprot_gluc/sorb_DH_b-prop"/>
</dbReference>
<accession>A0A3S2Y451</accession>
<gene>
    <name evidence="10" type="ORF">EOD41_03770</name>
</gene>
<dbReference type="InterPro" id="IPR009056">
    <property type="entry name" value="Cyt_c-like_dom"/>
</dbReference>
<evidence type="ECO:0000256" key="1">
    <source>
        <dbReference type="ARBA" id="ARBA00022448"/>
    </source>
</evidence>
<evidence type="ECO:0000313" key="10">
    <source>
        <dbReference type="EMBL" id="RVU03062.1"/>
    </source>
</evidence>
<dbReference type="PROSITE" id="PS50093">
    <property type="entry name" value="PKD"/>
    <property type="match status" value="1"/>
</dbReference>
<evidence type="ECO:0000256" key="7">
    <source>
        <dbReference type="SAM" id="MobiDB-lite"/>
    </source>
</evidence>
<dbReference type="InterPro" id="IPR035986">
    <property type="entry name" value="PKD_dom_sf"/>
</dbReference>
<keyword evidence="11" id="KW-1185">Reference proteome</keyword>
<dbReference type="InterPro" id="IPR000601">
    <property type="entry name" value="PKD_dom"/>
</dbReference>
<dbReference type="CDD" id="cd00146">
    <property type="entry name" value="PKD"/>
    <property type="match status" value="1"/>
</dbReference>
<dbReference type="Proteomes" id="UP000282759">
    <property type="component" value="Unassembled WGS sequence"/>
</dbReference>
<evidence type="ECO:0000256" key="2">
    <source>
        <dbReference type="ARBA" id="ARBA00022617"/>
    </source>
</evidence>
<dbReference type="InterPro" id="IPR011042">
    <property type="entry name" value="6-blade_b-propeller_TolB-like"/>
</dbReference>
<dbReference type="AlphaFoldDB" id="A0A3S2Y451"/>
<dbReference type="InterPro" id="IPR013783">
    <property type="entry name" value="Ig-like_fold"/>
</dbReference>
<dbReference type="Pfam" id="PF18911">
    <property type="entry name" value="PKD_4"/>
    <property type="match status" value="1"/>
</dbReference>
<feature type="compositionally biased region" description="Basic and acidic residues" evidence="7">
    <location>
        <begin position="208"/>
        <end position="218"/>
    </location>
</feature>
<evidence type="ECO:0000256" key="5">
    <source>
        <dbReference type="ARBA" id="ARBA00023004"/>
    </source>
</evidence>
<dbReference type="PROSITE" id="PS51007">
    <property type="entry name" value="CYTC"/>
    <property type="match status" value="1"/>
</dbReference>
<feature type="binding site" description="covalent" evidence="6">
    <location>
        <position position="662"/>
    </location>
    <ligand>
        <name>heme c</name>
        <dbReference type="ChEBI" id="CHEBI:61717"/>
    </ligand>
</feature>
<dbReference type="GO" id="GO:0009055">
    <property type="term" value="F:electron transfer activity"/>
    <property type="evidence" value="ECO:0007669"/>
    <property type="project" value="InterPro"/>
</dbReference>
<dbReference type="EMBL" id="SACK01000001">
    <property type="protein sequence ID" value="RVU03062.1"/>
    <property type="molecule type" value="Genomic_DNA"/>
</dbReference>
<dbReference type="PANTHER" id="PTHR19328">
    <property type="entry name" value="HEDGEHOG-INTERACTING PROTEIN"/>
    <property type="match status" value="1"/>
</dbReference>
<feature type="domain" description="PKD" evidence="8">
    <location>
        <begin position="490"/>
        <end position="574"/>
    </location>
</feature>
<proteinExistence type="predicted"/>
<feature type="domain" description="Cytochrome c" evidence="9">
    <location>
        <begin position="648"/>
        <end position="733"/>
    </location>
</feature>
<dbReference type="Gene3D" id="2.120.10.30">
    <property type="entry name" value="TolB, C-terminal domain"/>
    <property type="match status" value="1"/>
</dbReference>
<dbReference type="SUPFAM" id="SSF49299">
    <property type="entry name" value="PKD domain"/>
    <property type="match status" value="1"/>
</dbReference>
<dbReference type="InterPro" id="IPR005084">
    <property type="entry name" value="CBM6"/>
</dbReference>
<protein>
    <submittedName>
        <fullName evidence="10">Carbohydrate-binding protein</fullName>
    </submittedName>
</protein>
<dbReference type="PRINTS" id="PR00606">
    <property type="entry name" value="CYTCHROMECID"/>
</dbReference>
<dbReference type="PANTHER" id="PTHR19328:SF75">
    <property type="entry name" value="ALDOSE SUGAR DEHYDROGENASE YLII"/>
    <property type="match status" value="1"/>
</dbReference>
<name>A0A3S2Y451_9SPHI</name>
<keyword evidence="4" id="KW-0249">Electron transport</keyword>
<dbReference type="InterPro" id="IPR022409">
    <property type="entry name" value="PKD/Chitinase_dom"/>
</dbReference>
<dbReference type="Gene3D" id="1.10.760.10">
    <property type="entry name" value="Cytochrome c-like domain"/>
    <property type="match status" value="1"/>
</dbReference>
<dbReference type="Gene3D" id="2.60.40.10">
    <property type="entry name" value="Immunoglobulins"/>
    <property type="match status" value="1"/>
</dbReference>
<dbReference type="Gene3D" id="2.60.120.260">
    <property type="entry name" value="Galactose-binding domain-like"/>
    <property type="match status" value="1"/>
</dbReference>
<sequence>MYKTIITKIPALLGAGVSLIMLSSLVNKNHGIVDNLKFTAAADTEQNRYTKTVLSEKLDEPLQMLILKDQKVLFIERKGNIKLYDPATKATTIIATIPVSTKYKDRNGKISEAEDGLLGVVTDPDFDKNHWLYLYYSEAGDEAKNILTRYEFIDDKLILSSKKVLLEVPVQREQCCHTGGKMAFDESNNLYLTTGDNTSSKATPYSPADERAGREPWDAQRTSGNTNDLRGKILRIHPEPDGTYTVPEGNLFPKGTEKTKPEIYVMGIRNPYSLFLDKRSGYLYWGEVGPDASKDEPGRGPKSYDEYNRTKKPGFFGWPYFQADNKPYNKFDFATNTSGPLFDPEHPVNTSPNNTGLTKLPPTQRSFIWYPYDISPEFPLLGTGGRSAMVGPIYYADDYPAGKRFPNYYNGKLFIFEWLRDWIIAVTMDKDGNYQSMEKFLPGMSFSHPMDLKFGPDGDMYILEYGQGWFTQNNDAQLVHITYNGGNRKPTVVARADKPAGALPLKVKLSADGTTDSDNDQLSYKWSIVNKAGKKLATLTGKVASYTFKLKGNYKATLTVTDAQGAVSSKTIAVKAGNEPPVININVAGNQQFYFPDKPFNYSVVMRDREDGVIPGGKIPASKLKVNISYMGVEAEETLGHKAPPTAESFAAGKALMLKNDCKACHDVSRKIIGPSYKDVAAKYKEDDETVERLATKIINGGTGVWGEMHMSAHPQLAKDDAKSIVHYILNINAIPAALQNLAAKGSYTPTSTNGNVVIRASYTDKGVTGVAPAYTEKAYTLLSPVVQACSGTIMGDYPVTKKRANKSAVFVRNSGSIHFDNTDLTGISKIGLDVSTPNNTNGGKIEIRLGGTTGTLLGSVIVNKGVERKLFNVDIPPTAGRQNLYLVFTGTVNAENLMYIDNVLFAGK</sequence>
<dbReference type="SUPFAM" id="SSF50952">
    <property type="entry name" value="Soluble quinoprotein glucose dehydrogenase"/>
    <property type="match status" value="1"/>
</dbReference>
<comment type="caution">
    <text evidence="10">The sequence shown here is derived from an EMBL/GenBank/DDBJ whole genome shotgun (WGS) entry which is preliminary data.</text>
</comment>
<feature type="region of interest" description="Disordered" evidence="7">
    <location>
        <begin position="195"/>
        <end position="225"/>
    </location>
</feature>
<feature type="binding site" description="covalent" evidence="6">
    <location>
        <position position="711"/>
    </location>
    <ligand>
        <name>heme c</name>
        <dbReference type="ChEBI" id="CHEBI:61717"/>
    </ligand>
</feature>
<dbReference type="OrthoDB" id="9816308at2"/>
<evidence type="ECO:0000256" key="4">
    <source>
        <dbReference type="ARBA" id="ARBA00022982"/>
    </source>
</evidence>
<keyword evidence="3 6" id="KW-0479">Metal-binding</keyword>
<dbReference type="InterPro" id="IPR002324">
    <property type="entry name" value="Cyt_c_ID"/>
</dbReference>
<dbReference type="GO" id="GO:0020037">
    <property type="term" value="F:heme binding"/>
    <property type="evidence" value="ECO:0007669"/>
    <property type="project" value="InterPro"/>
</dbReference>
<keyword evidence="1" id="KW-0813">Transport</keyword>
<dbReference type="GO" id="GO:0030246">
    <property type="term" value="F:carbohydrate binding"/>
    <property type="evidence" value="ECO:0007669"/>
    <property type="project" value="InterPro"/>
</dbReference>
<comment type="PTM">
    <text evidence="6">Binds 1 heme c group covalently per subunit.</text>
</comment>
<evidence type="ECO:0000256" key="3">
    <source>
        <dbReference type="ARBA" id="ARBA00022723"/>
    </source>
</evidence>
<dbReference type="RefSeq" id="WP_127703427.1">
    <property type="nucleotide sequence ID" value="NZ_SACK01000001.1"/>
</dbReference>
<dbReference type="Pfam" id="PF07995">
    <property type="entry name" value="GSDH"/>
    <property type="match status" value="1"/>
</dbReference>
<dbReference type="SUPFAM" id="SSF46626">
    <property type="entry name" value="Cytochrome c"/>
    <property type="match status" value="1"/>
</dbReference>